<proteinExistence type="predicted"/>
<dbReference type="EMBL" id="JBHLYW010000009">
    <property type="protein sequence ID" value="MFC0077869.1"/>
    <property type="molecule type" value="Genomic_DNA"/>
</dbReference>
<keyword evidence="2" id="KW-1185">Reference proteome</keyword>
<gene>
    <name evidence="1" type="ORF">ACFFLS_12535</name>
</gene>
<sequence length="71" mass="7913">MAPKTGILNCNPGQDNELRNSVYDARRSVSVGAPARLSCSLRVTKAVFSMLLSDLPNYPQKHPIQHLAMFW</sequence>
<dbReference type="RefSeq" id="WP_379686474.1">
    <property type="nucleotide sequence ID" value="NZ_JBHLYW010000009.1"/>
</dbReference>
<accession>A0ABV6BQZ8</accession>
<reference evidence="1 2" key="1">
    <citation type="submission" date="2024-09" db="EMBL/GenBank/DDBJ databases">
        <authorList>
            <person name="Sun Q."/>
            <person name="Mori K."/>
        </authorList>
    </citation>
    <scope>NUCLEOTIDE SEQUENCE [LARGE SCALE GENOMIC DNA]</scope>
    <source>
        <strain evidence="1 2">CGMCC 1.12926</strain>
    </source>
</reference>
<evidence type="ECO:0000313" key="2">
    <source>
        <dbReference type="Proteomes" id="UP001589734"/>
    </source>
</evidence>
<protein>
    <submittedName>
        <fullName evidence="1">Uncharacterized protein</fullName>
    </submittedName>
</protein>
<evidence type="ECO:0000313" key="1">
    <source>
        <dbReference type="EMBL" id="MFC0077869.1"/>
    </source>
</evidence>
<organism evidence="1 2">
    <name type="scientific">Flavobacterium procerum</name>
    <dbReference type="NCBI Taxonomy" id="1455569"/>
    <lineage>
        <taxon>Bacteria</taxon>
        <taxon>Pseudomonadati</taxon>
        <taxon>Bacteroidota</taxon>
        <taxon>Flavobacteriia</taxon>
        <taxon>Flavobacteriales</taxon>
        <taxon>Flavobacteriaceae</taxon>
        <taxon>Flavobacterium</taxon>
    </lineage>
</organism>
<dbReference type="Proteomes" id="UP001589734">
    <property type="component" value="Unassembled WGS sequence"/>
</dbReference>
<comment type="caution">
    <text evidence="1">The sequence shown here is derived from an EMBL/GenBank/DDBJ whole genome shotgun (WGS) entry which is preliminary data.</text>
</comment>
<name>A0ABV6BQZ8_9FLAO</name>